<accession>A0ACD3AUC2</accession>
<organism evidence="1 2">
    <name type="scientific">Pluteus cervinus</name>
    <dbReference type="NCBI Taxonomy" id="181527"/>
    <lineage>
        <taxon>Eukaryota</taxon>
        <taxon>Fungi</taxon>
        <taxon>Dikarya</taxon>
        <taxon>Basidiomycota</taxon>
        <taxon>Agaricomycotina</taxon>
        <taxon>Agaricomycetes</taxon>
        <taxon>Agaricomycetidae</taxon>
        <taxon>Agaricales</taxon>
        <taxon>Pluteineae</taxon>
        <taxon>Pluteaceae</taxon>
        <taxon>Pluteus</taxon>
    </lineage>
</organism>
<keyword evidence="2" id="KW-1185">Reference proteome</keyword>
<sequence>MHLLTSYVPMQSTALGIVIYLSLTSYKANDHSLEAAMLEGNQDKPDWEMKPGFKISPACKHNVPRLGAGRPPPSSIRDLVTSLCWSRLLSDALRGLWTTLIGSPFRLEICNSLYYAWSQHLVSLYRKRAITAYLSHFPQNQMSTYHQETAVESDEDIGELHEVQENGSQDLGTSAQSLRTLTDLQAGRLNNESRGQESATPGTDNGDQGQTAISSGLILATAAALYGLVLASVVALRGIFPLPFAPTQSASVANRIAPRGGATRRGRASNRPPVASDPYDADDEEGF</sequence>
<evidence type="ECO:0000313" key="2">
    <source>
        <dbReference type="Proteomes" id="UP000308600"/>
    </source>
</evidence>
<dbReference type="Proteomes" id="UP000308600">
    <property type="component" value="Unassembled WGS sequence"/>
</dbReference>
<evidence type="ECO:0000313" key="1">
    <source>
        <dbReference type="EMBL" id="TFK68869.1"/>
    </source>
</evidence>
<reference evidence="1 2" key="1">
    <citation type="journal article" date="2019" name="Nat. Ecol. Evol.">
        <title>Megaphylogeny resolves global patterns of mushroom evolution.</title>
        <authorList>
            <person name="Varga T."/>
            <person name="Krizsan K."/>
            <person name="Foldi C."/>
            <person name="Dima B."/>
            <person name="Sanchez-Garcia M."/>
            <person name="Sanchez-Ramirez S."/>
            <person name="Szollosi G.J."/>
            <person name="Szarkandi J.G."/>
            <person name="Papp V."/>
            <person name="Albert L."/>
            <person name="Andreopoulos W."/>
            <person name="Angelini C."/>
            <person name="Antonin V."/>
            <person name="Barry K.W."/>
            <person name="Bougher N.L."/>
            <person name="Buchanan P."/>
            <person name="Buyck B."/>
            <person name="Bense V."/>
            <person name="Catcheside P."/>
            <person name="Chovatia M."/>
            <person name="Cooper J."/>
            <person name="Damon W."/>
            <person name="Desjardin D."/>
            <person name="Finy P."/>
            <person name="Geml J."/>
            <person name="Haridas S."/>
            <person name="Hughes K."/>
            <person name="Justo A."/>
            <person name="Karasinski D."/>
            <person name="Kautmanova I."/>
            <person name="Kiss B."/>
            <person name="Kocsube S."/>
            <person name="Kotiranta H."/>
            <person name="LaButti K.M."/>
            <person name="Lechner B.E."/>
            <person name="Liimatainen K."/>
            <person name="Lipzen A."/>
            <person name="Lukacs Z."/>
            <person name="Mihaltcheva S."/>
            <person name="Morgado L.N."/>
            <person name="Niskanen T."/>
            <person name="Noordeloos M.E."/>
            <person name="Ohm R.A."/>
            <person name="Ortiz-Santana B."/>
            <person name="Ovrebo C."/>
            <person name="Racz N."/>
            <person name="Riley R."/>
            <person name="Savchenko A."/>
            <person name="Shiryaev A."/>
            <person name="Soop K."/>
            <person name="Spirin V."/>
            <person name="Szebenyi C."/>
            <person name="Tomsovsky M."/>
            <person name="Tulloss R.E."/>
            <person name="Uehling J."/>
            <person name="Grigoriev I.V."/>
            <person name="Vagvolgyi C."/>
            <person name="Papp T."/>
            <person name="Martin F.M."/>
            <person name="Miettinen O."/>
            <person name="Hibbett D.S."/>
            <person name="Nagy L.G."/>
        </authorList>
    </citation>
    <scope>NUCLEOTIDE SEQUENCE [LARGE SCALE GENOMIC DNA]</scope>
    <source>
        <strain evidence="1 2">NL-1719</strain>
    </source>
</reference>
<gene>
    <name evidence="1" type="ORF">BDN72DRAFT_858095</name>
</gene>
<name>A0ACD3AUC2_9AGAR</name>
<dbReference type="EMBL" id="ML208342">
    <property type="protein sequence ID" value="TFK68869.1"/>
    <property type="molecule type" value="Genomic_DNA"/>
</dbReference>
<proteinExistence type="predicted"/>
<protein>
    <submittedName>
        <fullName evidence="1">Uncharacterized protein</fullName>
    </submittedName>
</protein>